<dbReference type="SUPFAM" id="SSF53335">
    <property type="entry name" value="S-adenosyl-L-methionine-dependent methyltransferases"/>
    <property type="match status" value="1"/>
</dbReference>
<proteinExistence type="predicted"/>
<keyword evidence="1" id="KW-0489">Methyltransferase</keyword>
<reference evidence="4" key="1">
    <citation type="submission" date="2019-08" db="EMBL/GenBank/DDBJ databases">
        <authorList>
            <person name="Kucharzyk K."/>
            <person name="Murdoch R.W."/>
            <person name="Higgins S."/>
            <person name="Loffler F."/>
        </authorList>
    </citation>
    <scope>NUCLEOTIDE SEQUENCE</scope>
</reference>
<feature type="domain" description="DNA methylase N-4/N-6" evidence="3">
    <location>
        <begin position="2"/>
        <end position="188"/>
    </location>
</feature>
<dbReference type="GO" id="GO:0032259">
    <property type="term" value="P:methylation"/>
    <property type="evidence" value="ECO:0007669"/>
    <property type="project" value="UniProtKB-KW"/>
</dbReference>
<evidence type="ECO:0000259" key="3">
    <source>
        <dbReference type="Pfam" id="PF01555"/>
    </source>
</evidence>
<protein>
    <recommendedName>
        <fullName evidence="3">DNA methylase N-4/N-6 domain-containing protein</fullName>
    </recommendedName>
</protein>
<dbReference type="InterPro" id="IPR002941">
    <property type="entry name" value="DNA_methylase_N4/N6"/>
</dbReference>
<comment type="caution">
    <text evidence="4">The sequence shown here is derived from an EMBL/GenBank/DDBJ whole genome shotgun (WGS) entry which is preliminary data.</text>
</comment>
<dbReference type="InterPro" id="IPR029063">
    <property type="entry name" value="SAM-dependent_MTases_sf"/>
</dbReference>
<dbReference type="InterPro" id="IPR001091">
    <property type="entry name" value="RM_Methyltransferase"/>
</dbReference>
<accession>A0A645G2H9</accession>
<name>A0A645G2H9_9ZZZZ</name>
<dbReference type="GO" id="GO:0003677">
    <property type="term" value="F:DNA binding"/>
    <property type="evidence" value="ECO:0007669"/>
    <property type="project" value="InterPro"/>
</dbReference>
<dbReference type="PRINTS" id="PR00508">
    <property type="entry name" value="S21N4MTFRASE"/>
</dbReference>
<gene>
    <name evidence="4" type="ORF">SDC9_168427</name>
</gene>
<dbReference type="AlphaFoldDB" id="A0A645G2H9"/>
<dbReference type="GO" id="GO:0008170">
    <property type="term" value="F:N-methyltransferase activity"/>
    <property type="evidence" value="ECO:0007669"/>
    <property type="project" value="InterPro"/>
</dbReference>
<dbReference type="EMBL" id="VSSQ01068926">
    <property type="protein sequence ID" value="MPN21048.1"/>
    <property type="molecule type" value="Genomic_DNA"/>
</dbReference>
<keyword evidence="2" id="KW-0808">Transferase</keyword>
<dbReference type="Gene3D" id="3.40.50.150">
    <property type="entry name" value="Vaccinia Virus protein VP39"/>
    <property type="match status" value="1"/>
</dbReference>
<evidence type="ECO:0000313" key="4">
    <source>
        <dbReference type="EMBL" id="MPN21048.1"/>
    </source>
</evidence>
<evidence type="ECO:0000256" key="1">
    <source>
        <dbReference type="ARBA" id="ARBA00022603"/>
    </source>
</evidence>
<evidence type="ECO:0000256" key="2">
    <source>
        <dbReference type="ARBA" id="ARBA00022679"/>
    </source>
</evidence>
<organism evidence="4">
    <name type="scientific">bioreactor metagenome</name>
    <dbReference type="NCBI Taxonomy" id="1076179"/>
    <lineage>
        <taxon>unclassified sequences</taxon>
        <taxon>metagenomes</taxon>
        <taxon>ecological metagenomes</taxon>
    </lineage>
</organism>
<dbReference type="Pfam" id="PF01555">
    <property type="entry name" value="N6_N4_Mtase"/>
    <property type="match status" value="1"/>
</dbReference>
<sequence>MLFGIFKECIRVLKYGGRFVVNVQPLYSDYIPAHHLISNFFIENKMIWKGEIIWEKNNYNCKMCSYGSWKSPSSPYLKYTWEFVEVFCKGDLKKSGKSENADISADDFKSWVVAKWSIAPERHMKEYGHPAMFPENLVERVLKLFSFKNDIVLDPFNGAGTTAVVAKKTGRRYLGIDISQEYCDTANKRLSDIIDSQSSLFDDVE</sequence>